<dbReference type="RefSeq" id="WP_200035031.1">
    <property type="nucleotide sequence ID" value="NZ_JADWND010000004.1"/>
</dbReference>
<evidence type="ECO:0000256" key="1">
    <source>
        <dbReference type="ARBA" id="ARBA00004561"/>
    </source>
</evidence>
<reference evidence="8 9" key="1">
    <citation type="submission" date="2020-11" db="EMBL/GenBank/DDBJ databases">
        <title>Enhanced detection system for hospital associated transmission using whole genome sequencing surveillance.</title>
        <authorList>
            <person name="Harrison L.H."/>
            <person name="Van Tyne D."/>
            <person name="Marsh J.W."/>
            <person name="Griffith M.P."/>
            <person name="Snyder D.J."/>
            <person name="Cooper V.S."/>
            <person name="Mustapha M."/>
        </authorList>
    </citation>
    <scope>NUCLEOTIDE SEQUENCE [LARGE SCALE GENOMIC DNA]</scope>
    <source>
        <strain evidence="8 9">CB00117</strain>
    </source>
</reference>
<evidence type="ECO:0000259" key="6">
    <source>
        <dbReference type="Pfam" id="PF00419"/>
    </source>
</evidence>
<dbReference type="Pfam" id="PF00419">
    <property type="entry name" value="Fimbrial"/>
    <property type="match status" value="1"/>
</dbReference>
<feature type="domain" description="MrkD-like receptor binding" evidence="7">
    <location>
        <begin position="53"/>
        <end position="149"/>
    </location>
</feature>
<dbReference type="EMBL" id="JADWND010000004">
    <property type="protein sequence ID" value="MBJ8381456.1"/>
    <property type="molecule type" value="Genomic_DNA"/>
</dbReference>
<dbReference type="InterPro" id="IPR008966">
    <property type="entry name" value="Adhesion_dom_sf"/>
</dbReference>
<proteinExistence type="inferred from homology"/>
<dbReference type="PANTHER" id="PTHR33420">
    <property type="entry name" value="FIMBRIAL SUBUNIT ELFA-RELATED"/>
    <property type="match status" value="1"/>
</dbReference>
<dbReference type="Proteomes" id="UP000746649">
    <property type="component" value="Unassembled WGS sequence"/>
</dbReference>
<dbReference type="InterPro" id="IPR000259">
    <property type="entry name" value="Adhesion_dom_fimbrial"/>
</dbReference>
<dbReference type="Pfam" id="PF22003">
    <property type="entry name" value="MrkDrd"/>
    <property type="match status" value="1"/>
</dbReference>
<comment type="similarity">
    <text evidence="2">Belongs to the fimbrial protein family.</text>
</comment>
<comment type="caution">
    <text evidence="8">The sequence shown here is derived from an EMBL/GenBank/DDBJ whole genome shotgun (WGS) entry which is preliminary data.</text>
</comment>
<dbReference type="Gene3D" id="2.60.40.3310">
    <property type="match status" value="1"/>
</dbReference>
<keyword evidence="4" id="KW-0281">Fimbrium</keyword>
<feature type="chain" id="PRO_5045480327" evidence="5">
    <location>
        <begin position="27"/>
        <end position="334"/>
    </location>
</feature>
<dbReference type="Gene3D" id="2.60.40.1090">
    <property type="entry name" value="Fimbrial-type adhesion domain"/>
    <property type="match status" value="1"/>
</dbReference>
<dbReference type="InterPro" id="IPR054160">
    <property type="entry name" value="MrkD_recept-bd"/>
</dbReference>
<dbReference type="InterPro" id="IPR050263">
    <property type="entry name" value="Bact_Fimbrial_Adh_Pro"/>
</dbReference>
<evidence type="ECO:0000259" key="7">
    <source>
        <dbReference type="Pfam" id="PF22003"/>
    </source>
</evidence>
<dbReference type="InterPro" id="IPR036937">
    <property type="entry name" value="Adhesion_dom_fimbrial_sf"/>
</dbReference>
<evidence type="ECO:0000256" key="3">
    <source>
        <dbReference type="ARBA" id="ARBA00022729"/>
    </source>
</evidence>
<protein>
    <submittedName>
        <fullName evidence="8">Fimbrial protein</fullName>
    </submittedName>
</protein>
<dbReference type="PANTHER" id="PTHR33420:SF3">
    <property type="entry name" value="FIMBRIAL SUBUNIT ELFA"/>
    <property type="match status" value="1"/>
</dbReference>
<sequence length="334" mass="35867">MKRILSVLLMLAAGILFSVSSNQAYAALCELTSPLAMLNITDDITLKPAEKGAAGTVLWSKTFSVPDISYKCNSATQSTWHSSYTRNYITSQIDNVYVTEIPGIGIRMKWPTQAADAWLPGNSGAAVTCAAGCSIKNSTVLVEFVQTGTLNAGESYIPVGSVAEASVIPTADSSDKLSILSINFGTAIKVKPYSCTLNPSTNYIDLGTYSLADFVKDNSKQGDKKEFTITVACPEPANVKLQFDTVINPQFASLTGVLGVETGEGYAKNFAIRLYEKSRYSSTALTLGQAKEYPVTSMRTNTYQAQIYVPADIQRDSQLTAGKVVGVVVYTMIN</sequence>
<keyword evidence="9" id="KW-1185">Reference proteome</keyword>
<feature type="domain" description="Fimbrial-type adhesion" evidence="6">
    <location>
        <begin position="184"/>
        <end position="308"/>
    </location>
</feature>
<keyword evidence="3 5" id="KW-0732">Signal</keyword>
<name>A0ABS0ZRJ9_9ENTR</name>
<gene>
    <name evidence="8" type="ORF">I6M88_10775</name>
</gene>
<evidence type="ECO:0000256" key="2">
    <source>
        <dbReference type="ARBA" id="ARBA00006671"/>
    </source>
</evidence>
<accession>A0ABS0ZRJ9</accession>
<organism evidence="8 9">
    <name type="scientific">Citrobacter sedlakii</name>
    <dbReference type="NCBI Taxonomy" id="67826"/>
    <lineage>
        <taxon>Bacteria</taxon>
        <taxon>Pseudomonadati</taxon>
        <taxon>Pseudomonadota</taxon>
        <taxon>Gammaproteobacteria</taxon>
        <taxon>Enterobacterales</taxon>
        <taxon>Enterobacteriaceae</taxon>
        <taxon>Citrobacter</taxon>
        <taxon>Citrobacter freundii complex</taxon>
    </lineage>
</organism>
<dbReference type="SUPFAM" id="SSF49401">
    <property type="entry name" value="Bacterial adhesins"/>
    <property type="match status" value="1"/>
</dbReference>
<evidence type="ECO:0000256" key="4">
    <source>
        <dbReference type="ARBA" id="ARBA00023263"/>
    </source>
</evidence>
<comment type="subcellular location">
    <subcellularLocation>
        <location evidence="1">Fimbrium</location>
    </subcellularLocation>
</comment>
<evidence type="ECO:0000313" key="9">
    <source>
        <dbReference type="Proteomes" id="UP000746649"/>
    </source>
</evidence>
<evidence type="ECO:0000256" key="5">
    <source>
        <dbReference type="SAM" id="SignalP"/>
    </source>
</evidence>
<feature type="signal peptide" evidence="5">
    <location>
        <begin position="1"/>
        <end position="26"/>
    </location>
</feature>
<evidence type="ECO:0000313" key="8">
    <source>
        <dbReference type="EMBL" id="MBJ8381456.1"/>
    </source>
</evidence>